<keyword evidence="2" id="KW-0813">Transport</keyword>
<dbReference type="Pfam" id="PF16010">
    <property type="entry name" value="CDH-cyt"/>
    <property type="match status" value="1"/>
</dbReference>
<dbReference type="EMBL" id="JAGHQM010002031">
    <property type="protein sequence ID" value="KAH0551425.1"/>
    <property type="molecule type" value="Genomic_DNA"/>
</dbReference>
<dbReference type="Gene3D" id="2.60.40.1210">
    <property type="entry name" value="Cellobiose dehydrogenase, cytochrome domain"/>
    <property type="match status" value="1"/>
</dbReference>
<evidence type="ECO:0000256" key="6">
    <source>
        <dbReference type="ARBA" id="ARBA00023136"/>
    </source>
</evidence>
<sequence length="428" mass="47232">MSAPRWLFLTLLACLILAVSAAPSASTFVLTQASWNFTFSLNVDKNSDDIYFRLVSSADYAWASVGIGSQMGGSLMFVAYEGKDSKAVTISPRIASGNVEPTYAPNINVTLEPGSGILDNRFVVNARCTNCRSWAGGSLDVKSKDQPFIYAWGPSWSFISTDSKSANMQRHSQYGFFDMDMTQASSGDAGVPEGTQNSGASKIGDTRNDLNFPLSIHTLTMFGSFVILFPMGALFIRVISKVKLHYITQSFSLAIVFFGLATGIQLSKLFNMTRNFRTSHQILGLVLIGFLIIQWVLGYVHHREYLRTQHRSVYSEAHLWLGRLVIISGVLNAFLGLHLAGRSTLGFLLIVLIVTGIFAVIYFVIWSRSRRKRSALGSNRATNFRDDDPSSLGNSRMDIPLTDHAAPPAYQEDYVRPPPGSPPNRNRI</sequence>
<dbReference type="PANTHER" id="PTHR47797:SF1">
    <property type="entry name" value="CYTOCHROME B561 DOMAIN-CONTAINING PROTEIN-RELATED"/>
    <property type="match status" value="1"/>
</dbReference>
<keyword evidence="13" id="KW-1185">Reference proteome</keyword>
<keyword evidence="3 8" id="KW-0812">Transmembrane</keyword>
<evidence type="ECO:0000256" key="4">
    <source>
        <dbReference type="ARBA" id="ARBA00022982"/>
    </source>
</evidence>
<feature type="transmembrane region" description="Helical" evidence="8">
    <location>
        <begin position="251"/>
        <end position="270"/>
    </location>
</feature>
<feature type="transmembrane region" description="Helical" evidence="8">
    <location>
        <begin position="320"/>
        <end position="339"/>
    </location>
</feature>
<name>A0A9P8IFM9_9PEZI</name>
<dbReference type="Proteomes" id="UP000750711">
    <property type="component" value="Unassembled WGS sequence"/>
</dbReference>
<feature type="signal peptide" evidence="9">
    <location>
        <begin position="1"/>
        <end position="21"/>
    </location>
</feature>
<evidence type="ECO:0000259" key="11">
    <source>
        <dbReference type="SMART" id="SM00665"/>
    </source>
</evidence>
<evidence type="ECO:0008006" key="14">
    <source>
        <dbReference type="Google" id="ProtNLM"/>
    </source>
</evidence>
<evidence type="ECO:0000256" key="8">
    <source>
        <dbReference type="SAM" id="Phobius"/>
    </source>
</evidence>
<feature type="domain" description="DOMON" evidence="10">
    <location>
        <begin position="62"/>
        <end position="153"/>
    </location>
</feature>
<evidence type="ECO:0000313" key="13">
    <source>
        <dbReference type="Proteomes" id="UP000750711"/>
    </source>
</evidence>
<keyword evidence="6 8" id="KW-0472">Membrane</keyword>
<feature type="domain" description="Cytochrome b561" evidence="11">
    <location>
        <begin position="216"/>
        <end position="337"/>
    </location>
</feature>
<accession>A0A9P8IFM9</accession>
<dbReference type="CDD" id="cd08760">
    <property type="entry name" value="Cyt_b561_FRRS1_like"/>
    <property type="match status" value="1"/>
</dbReference>
<feature type="region of interest" description="Disordered" evidence="7">
    <location>
        <begin position="386"/>
        <end position="428"/>
    </location>
</feature>
<dbReference type="AlphaFoldDB" id="A0A9P8IFM9"/>
<keyword evidence="9" id="KW-0732">Signal</keyword>
<feature type="transmembrane region" description="Helical" evidence="8">
    <location>
        <begin position="345"/>
        <end position="365"/>
    </location>
</feature>
<evidence type="ECO:0000259" key="10">
    <source>
        <dbReference type="SMART" id="SM00664"/>
    </source>
</evidence>
<evidence type="ECO:0000256" key="1">
    <source>
        <dbReference type="ARBA" id="ARBA00004370"/>
    </source>
</evidence>
<dbReference type="InterPro" id="IPR015920">
    <property type="entry name" value="Cellobiose_DH-like_cyt"/>
</dbReference>
<dbReference type="Gene3D" id="1.20.120.1770">
    <property type="match status" value="1"/>
</dbReference>
<protein>
    <recommendedName>
        <fullName evidence="14">DOMON domain-containing protein</fullName>
    </recommendedName>
</protein>
<dbReference type="GO" id="GO:0016020">
    <property type="term" value="C:membrane"/>
    <property type="evidence" value="ECO:0007669"/>
    <property type="project" value="UniProtKB-SubCell"/>
</dbReference>
<organism evidence="12 13">
    <name type="scientific">Trichoglossum hirsutum</name>
    <dbReference type="NCBI Taxonomy" id="265104"/>
    <lineage>
        <taxon>Eukaryota</taxon>
        <taxon>Fungi</taxon>
        <taxon>Dikarya</taxon>
        <taxon>Ascomycota</taxon>
        <taxon>Pezizomycotina</taxon>
        <taxon>Geoglossomycetes</taxon>
        <taxon>Geoglossales</taxon>
        <taxon>Geoglossaceae</taxon>
        <taxon>Trichoglossum</taxon>
    </lineage>
</organism>
<evidence type="ECO:0000256" key="2">
    <source>
        <dbReference type="ARBA" id="ARBA00022448"/>
    </source>
</evidence>
<evidence type="ECO:0000256" key="5">
    <source>
        <dbReference type="ARBA" id="ARBA00022989"/>
    </source>
</evidence>
<dbReference type="SMART" id="SM00665">
    <property type="entry name" value="B561"/>
    <property type="match status" value="1"/>
</dbReference>
<dbReference type="SUPFAM" id="SSF49344">
    <property type="entry name" value="CBD9-like"/>
    <property type="match status" value="1"/>
</dbReference>
<feature type="transmembrane region" description="Helical" evidence="8">
    <location>
        <begin position="219"/>
        <end position="239"/>
    </location>
</feature>
<dbReference type="CDD" id="cd09630">
    <property type="entry name" value="CDH_like_cytochrome"/>
    <property type="match status" value="1"/>
</dbReference>
<dbReference type="InterPro" id="IPR005018">
    <property type="entry name" value="DOMON_domain"/>
</dbReference>
<keyword evidence="4" id="KW-0249">Electron transport</keyword>
<keyword evidence="5 8" id="KW-1133">Transmembrane helix</keyword>
<proteinExistence type="predicted"/>
<comment type="subcellular location">
    <subcellularLocation>
        <location evidence="1">Membrane</location>
    </subcellularLocation>
</comment>
<evidence type="ECO:0000256" key="9">
    <source>
        <dbReference type="SAM" id="SignalP"/>
    </source>
</evidence>
<dbReference type="InterPro" id="IPR006593">
    <property type="entry name" value="Cyt_b561/ferric_Rdtase_TM"/>
</dbReference>
<evidence type="ECO:0000313" key="12">
    <source>
        <dbReference type="EMBL" id="KAH0551425.1"/>
    </source>
</evidence>
<reference evidence="12" key="1">
    <citation type="submission" date="2021-03" db="EMBL/GenBank/DDBJ databases">
        <title>Comparative genomics and phylogenomic investigation of the class Geoglossomycetes provide insights into ecological specialization and systematics.</title>
        <authorList>
            <person name="Melie T."/>
            <person name="Pirro S."/>
            <person name="Miller A.N."/>
            <person name="Quandt A."/>
        </authorList>
    </citation>
    <scope>NUCLEOTIDE SEQUENCE</scope>
    <source>
        <strain evidence="12">CAQ_001_2017</strain>
    </source>
</reference>
<dbReference type="Pfam" id="PF03188">
    <property type="entry name" value="Cytochrom_B561"/>
    <property type="match status" value="1"/>
</dbReference>
<feature type="chain" id="PRO_5040233582" description="DOMON domain-containing protein" evidence="9">
    <location>
        <begin position="22"/>
        <end position="428"/>
    </location>
</feature>
<evidence type="ECO:0000256" key="7">
    <source>
        <dbReference type="SAM" id="MobiDB-lite"/>
    </source>
</evidence>
<feature type="transmembrane region" description="Helical" evidence="8">
    <location>
        <begin position="282"/>
        <end position="300"/>
    </location>
</feature>
<comment type="caution">
    <text evidence="12">The sequence shown here is derived from an EMBL/GenBank/DDBJ whole genome shotgun (WGS) entry which is preliminary data.</text>
</comment>
<dbReference type="SMART" id="SM00664">
    <property type="entry name" value="DoH"/>
    <property type="match status" value="1"/>
</dbReference>
<evidence type="ECO:0000256" key="3">
    <source>
        <dbReference type="ARBA" id="ARBA00022692"/>
    </source>
</evidence>
<gene>
    <name evidence="12" type="ORF">GP486_007359</name>
</gene>
<dbReference type="PANTHER" id="PTHR47797">
    <property type="entry name" value="DEHYDROGENASE, PUTATIVE (AFU_ORTHOLOGUE AFUA_8G05805)-RELATED"/>
    <property type="match status" value="1"/>
</dbReference>